<dbReference type="Gene3D" id="3.60.10.10">
    <property type="entry name" value="Endonuclease/exonuclease/phosphatase"/>
    <property type="match status" value="1"/>
</dbReference>
<name>A0A1M6JIE7_9FIRM</name>
<dbReference type="OrthoDB" id="9793162at2"/>
<keyword evidence="2" id="KW-0540">Nuclease</keyword>
<protein>
    <submittedName>
        <fullName evidence="2">Metal-dependent hydrolase, endonuclease/exonuclease/phosphatase family</fullName>
    </submittedName>
</protein>
<proteinExistence type="predicted"/>
<sequence>MKKIAAVLILALLFLLGFSFSATVFSEEEIEMRVIQGDGDHSLIKIYTPTNIESIYLEIYHMESRFLAGIHLNYHTVEKSDESTKNVFLLNTGVLSGKKQIHFKLFPGTQREEIFRLRDLEVIEAAAEAAMILQESKGTQVEEMNRLKVMSFNIHHGRSRFGAYNINDVIKTIRDHEIDIVGLQEVDRNVYRSRFEDQIKKLSVELDMYYVYGPNIRILGAEYGNAILSKYPIEDFENVTLPGNRREKRGLLMSKIRVNGEEIRFLVTHLGLNREERKKQMHAIDQFVRFLGKRVVLVGDFNTTDSSIDFYDFKKYLIDAAEVFENQHQHTYDGIVFKSRIDYILTTQDFKTMHYEVLDTDISDHFPVIAHIELSE</sequence>
<dbReference type="AlphaFoldDB" id="A0A1M6JIE7"/>
<keyword evidence="2" id="KW-0255">Endonuclease</keyword>
<dbReference type="InterPro" id="IPR036691">
    <property type="entry name" value="Endo/exonu/phosph_ase_sf"/>
</dbReference>
<accession>A0A1M6JIE7</accession>
<dbReference type="GO" id="GO:0006506">
    <property type="term" value="P:GPI anchor biosynthetic process"/>
    <property type="evidence" value="ECO:0007669"/>
    <property type="project" value="TreeGrafter"/>
</dbReference>
<dbReference type="GO" id="GO:0016020">
    <property type="term" value="C:membrane"/>
    <property type="evidence" value="ECO:0007669"/>
    <property type="project" value="GOC"/>
</dbReference>
<keyword evidence="3" id="KW-1185">Reference proteome</keyword>
<feature type="domain" description="Endonuclease/exonuclease/phosphatase" evidence="1">
    <location>
        <begin position="150"/>
        <end position="365"/>
    </location>
</feature>
<gene>
    <name evidence="2" type="ORF">SAMN02745975_02148</name>
</gene>
<evidence type="ECO:0000313" key="2">
    <source>
        <dbReference type="EMBL" id="SHJ46471.1"/>
    </source>
</evidence>
<dbReference type="InterPro" id="IPR005135">
    <property type="entry name" value="Endo/exonuclease/phosphatase"/>
</dbReference>
<keyword evidence="2" id="KW-0269">Exonuclease</keyword>
<dbReference type="RefSeq" id="WP_110941284.1">
    <property type="nucleotide sequence ID" value="NZ_FQZV01000026.1"/>
</dbReference>
<dbReference type="EMBL" id="FQZV01000026">
    <property type="protein sequence ID" value="SHJ46471.1"/>
    <property type="molecule type" value="Genomic_DNA"/>
</dbReference>
<evidence type="ECO:0000259" key="1">
    <source>
        <dbReference type="Pfam" id="PF03372"/>
    </source>
</evidence>
<reference evidence="3" key="1">
    <citation type="submission" date="2016-11" db="EMBL/GenBank/DDBJ databases">
        <authorList>
            <person name="Varghese N."/>
            <person name="Submissions S."/>
        </authorList>
    </citation>
    <scope>NUCLEOTIDE SEQUENCE [LARGE SCALE GENOMIC DNA]</scope>
    <source>
        <strain evidence="3">DSM 17957</strain>
    </source>
</reference>
<dbReference type="Pfam" id="PF03372">
    <property type="entry name" value="Exo_endo_phos"/>
    <property type="match status" value="1"/>
</dbReference>
<dbReference type="SUPFAM" id="SSF56219">
    <property type="entry name" value="DNase I-like"/>
    <property type="match status" value="1"/>
</dbReference>
<dbReference type="PANTHER" id="PTHR14859:SF15">
    <property type="entry name" value="ENDONUCLEASE_EXONUCLEASE_PHOSPHATASE DOMAIN-CONTAINING PROTEIN"/>
    <property type="match status" value="1"/>
</dbReference>
<dbReference type="InterPro" id="IPR051916">
    <property type="entry name" value="GPI-anchor_lipid_remodeler"/>
</dbReference>
<dbReference type="PANTHER" id="PTHR14859">
    <property type="entry name" value="CALCOFLUOR WHITE HYPERSENSITIVE PROTEIN PRECURSOR"/>
    <property type="match status" value="1"/>
</dbReference>
<keyword evidence="2" id="KW-0378">Hydrolase</keyword>
<dbReference type="GO" id="GO:0004527">
    <property type="term" value="F:exonuclease activity"/>
    <property type="evidence" value="ECO:0007669"/>
    <property type="project" value="UniProtKB-KW"/>
</dbReference>
<dbReference type="Proteomes" id="UP000184536">
    <property type="component" value="Unassembled WGS sequence"/>
</dbReference>
<evidence type="ECO:0000313" key="3">
    <source>
        <dbReference type="Proteomes" id="UP000184536"/>
    </source>
</evidence>
<dbReference type="STRING" id="1121919.SAMN02745975_02148"/>
<dbReference type="GO" id="GO:0004519">
    <property type="term" value="F:endonuclease activity"/>
    <property type="evidence" value="ECO:0007669"/>
    <property type="project" value="UniProtKB-KW"/>
</dbReference>
<organism evidence="2 3">
    <name type="scientific">Geosporobacter subterraneus DSM 17957</name>
    <dbReference type="NCBI Taxonomy" id="1121919"/>
    <lineage>
        <taxon>Bacteria</taxon>
        <taxon>Bacillati</taxon>
        <taxon>Bacillota</taxon>
        <taxon>Clostridia</taxon>
        <taxon>Peptostreptococcales</taxon>
        <taxon>Thermotaleaceae</taxon>
        <taxon>Geosporobacter</taxon>
    </lineage>
</organism>